<evidence type="ECO:0000256" key="4">
    <source>
        <dbReference type="ARBA" id="ARBA00021009"/>
    </source>
</evidence>
<protein>
    <recommendedName>
        <fullName evidence="4 13">NADH-ubiquinone oxidoreductase chain 1</fullName>
        <ecNumber evidence="13">7.1.1.2</ecNumber>
    </recommendedName>
</protein>
<keyword evidence="5" id="KW-0813">Transport</keyword>
<dbReference type="PANTHER" id="PTHR11432">
    <property type="entry name" value="NADH DEHYDROGENASE SUBUNIT 1"/>
    <property type="match status" value="1"/>
</dbReference>
<sequence>MIFFSYLFAELILLVSFLLMVAFYTLFERKVMGLSQSRLGPSKVLLKGVGQPFSDVMKLLSKMSLSRSNEEELWYTLAPCMMMIVSVSVLGALPFYFFPSYQTSGVIIMFLLSVSAFWLTLSGWFSNSSYSTLGACRSVSQSLSFEIPLALCFISLFLISKSLSVRDWGQLELTVLLVAPWSGLILLFSFIAEAGRSPFDLPESESELVSGFNVEYGGLLFTLIFLSETLMMLVISSMFSIIFLHQCEGWRFVLSLFILTLIRPSVPRIRFDQAMTAAWLSMTPTAISAVFLSSMWS</sequence>
<dbReference type="PROSITE" id="PS00668">
    <property type="entry name" value="COMPLEX1_ND1_2"/>
    <property type="match status" value="1"/>
</dbReference>
<keyword evidence="12" id="KW-0520">NAD</keyword>
<keyword evidence="10 13" id="KW-0496">Mitochondrion</keyword>
<dbReference type="EC" id="7.1.1.2" evidence="13"/>
<feature type="transmembrane region" description="Helical" evidence="14">
    <location>
        <begin position="175"/>
        <end position="195"/>
    </location>
</feature>
<proteinExistence type="inferred from homology"/>
<feature type="transmembrane region" description="Helical" evidence="14">
    <location>
        <begin position="249"/>
        <end position="266"/>
    </location>
</feature>
<evidence type="ECO:0000256" key="13">
    <source>
        <dbReference type="RuleBase" id="RU000473"/>
    </source>
</evidence>
<keyword evidence="8 14" id="KW-1133">Transmembrane helix</keyword>
<keyword evidence="11 14" id="KW-0472">Membrane</keyword>
<keyword evidence="6 12" id="KW-0812">Transmembrane</keyword>
<dbReference type="GO" id="GO:0009060">
    <property type="term" value="P:aerobic respiration"/>
    <property type="evidence" value="ECO:0007669"/>
    <property type="project" value="TreeGrafter"/>
</dbReference>
<dbReference type="GO" id="GO:0008137">
    <property type="term" value="F:NADH dehydrogenase (ubiquinone) activity"/>
    <property type="evidence" value="ECO:0007669"/>
    <property type="project" value="UniProtKB-EC"/>
</dbReference>
<evidence type="ECO:0000256" key="14">
    <source>
        <dbReference type="SAM" id="Phobius"/>
    </source>
</evidence>
<evidence type="ECO:0000256" key="10">
    <source>
        <dbReference type="ARBA" id="ARBA00023128"/>
    </source>
</evidence>
<organism evidence="15">
    <name type="scientific">Polyplax spinulosa</name>
    <name type="common">spined rat louse</name>
    <dbReference type="NCBI Taxonomy" id="468197"/>
    <lineage>
        <taxon>Eukaryota</taxon>
        <taxon>Metazoa</taxon>
        <taxon>Ecdysozoa</taxon>
        <taxon>Arthropoda</taxon>
        <taxon>Hexapoda</taxon>
        <taxon>Insecta</taxon>
        <taxon>Pterygota</taxon>
        <taxon>Neoptera</taxon>
        <taxon>Paraneoptera</taxon>
        <taxon>Psocodea</taxon>
        <taxon>Troctomorpha</taxon>
        <taxon>Phthiraptera</taxon>
        <taxon>Anoplura</taxon>
        <taxon>Polyplacidae</taxon>
        <taxon>Polyplax</taxon>
    </lineage>
</organism>
<comment type="catalytic activity">
    <reaction evidence="13">
        <text>a ubiquinone + NADH + 5 H(+)(in) = a ubiquinol + NAD(+) + 4 H(+)(out)</text>
        <dbReference type="Rhea" id="RHEA:29091"/>
        <dbReference type="Rhea" id="RHEA-COMP:9565"/>
        <dbReference type="Rhea" id="RHEA-COMP:9566"/>
        <dbReference type="ChEBI" id="CHEBI:15378"/>
        <dbReference type="ChEBI" id="CHEBI:16389"/>
        <dbReference type="ChEBI" id="CHEBI:17976"/>
        <dbReference type="ChEBI" id="CHEBI:57540"/>
        <dbReference type="ChEBI" id="CHEBI:57945"/>
        <dbReference type="EC" id="7.1.1.2"/>
    </reaction>
</comment>
<dbReference type="EMBL" id="KF647768">
    <property type="protein sequence ID" value="AHB85644.1"/>
    <property type="molecule type" value="Genomic_DNA"/>
</dbReference>
<feature type="transmembrane region" description="Helical" evidence="14">
    <location>
        <begin position="278"/>
        <end position="296"/>
    </location>
</feature>
<dbReference type="PANTHER" id="PTHR11432:SF3">
    <property type="entry name" value="NADH-UBIQUINONE OXIDOREDUCTASE CHAIN 1"/>
    <property type="match status" value="1"/>
</dbReference>
<feature type="transmembrane region" description="Helical" evidence="14">
    <location>
        <begin position="104"/>
        <end position="125"/>
    </location>
</feature>
<dbReference type="Pfam" id="PF00146">
    <property type="entry name" value="NADHdh"/>
    <property type="match status" value="1"/>
</dbReference>
<feature type="transmembrane region" description="Helical" evidence="14">
    <location>
        <begin position="6"/>
        <end position="27"/>
    </location>
</feature>
<evidence type="ECO:0000256" key="12">
    <source>
        <dbReference type="RuleBase" id="RU000471"/>
    </source>
</evidence>
<evidence type="ECO:0000256" key="9">
    <source>
        <dbReference type="ARBA" id="ARBA00023075"/>
    </source>
</evidence>
<evidence type="ECO:0000256" key="5">
    <source>
        <dbReference type="ARBA" id="ARBA00022448"/>
    </source>
</evidence>
<dbReference type="GO" id="GO:0003954">
    <property type="term" value="F:NADH dehydrogenase activity"/>
    <property type="evidence" value="ECO:0007669"/>
    <property type="project" value="TreeGrafter"/>
</dbReference>
<comment type="similarity">
    <text evidence="3 12">Belongs to the complex I subunit 1 family.</text>
</comment>
<evidence type="ECO:0000256" key="3">
    <source>
        <dbReference type="ARBA" id="ARBA00010535"/>
    </source>
</evidence>
<feature type="transmembrane region" description="Helical" evidence="14">
    <location>
        <begin position="145"/>
        <end position="163"/>
    </location>
</feature>
<evidence type="ECO:0000256" key="2">
    <source>
        <dbReference type="ARBA" id="ARBA00004448"/>
    </source>
</evidence>
<dbReference type="AlphaFoldDB" id="V9PXK7"/>
<accession>V9PXK7</accession>
<evidence type="ECO:0000256" key="8">
    <source>
        <dbReference type="ARBA" id="ARBA00022989"/>
    </source>
</evidence>
<feature type="transmembrane region" description="Helical" evidence="14">
    <location>
        <begin position="73"/>
        <end position="98"/>
    </location>
</feature>
<dbReference type="InterPro" id="IPR018086">
    <property type="entry name" value="NADH_UbQ_OxRdtase_su1_CS"/>
</dbReference>
<gene>
    <name evidence="15" type="primary">nad1</name>
</gene>
<name>V9PXK7_9NEOP</name>
<evidence type="ECO:0000256" key="11">
    <source>
        <dbReference type="ARBA" id="ARBA00023136"/>
    </source>
</evidence>
<geneLocation type="mitochondrion" evidence="15"/>
<keyword evidence="7" id="KW-0999">Mitochondrion inner membrane</keyword>
<feature type="transmembrane region" description="Helical" evidence="14">
    <location>
        <begin position="216"/>
        <end position="243"/>
    </location>
</feature>
<evidence type="ECO:0000313" key="15">
    <source>
        <dbReference type="EMBL" id="AHB85644.1"/>
    </source>
</evidence>
<evidence type="ECO:0000256" key="7">
    <source>
        <dbReference type="ARBA" id="ARBA00022792"/>
    </source>
</evidence>
<keyword evidence="9 13" id="KW-0830">Ubiquinone</keyword>
<dbReference type="GO" id="GO:0005743">
    <property type="term" value="C:mitochondrial inner membrane"/>
    <property type="evidence" value="ECO:0007669"/>
    <property type="project" value="UniProtKB-SubCell"/>
</dbReference>
<reference evidence="15" key="1">
    <citation type="submission" date="2013-09" db="EMBL/GenBank/DDBJ databases">
        <authorList>
            <person name="Dong W.-G."/>
            <person name="Song S."/>
            <person name="Jin D.-C."/>
            <person name="Guo X.-G."/>
            <person name="Shao R."/>
        </authorList>
    </citation>
    <scope>NUCLEOTIDE SEQUENCE</scope>
    <source>
        <strain evidence="15">301</strain>
    </source>
</reference>
<reference evidence="15" key="2">
    <citation type="journal article" date="2014" name="BMC Genomics">
        <title>Fragmented mitochondrial genomes of the rat lice, Polyplax asiatica and Polyplax spinulosa: intra-genus variation in fragmentation pattern and a possible link between the extent of fragmentation and the length of life cycle.</title>
        <authorList>
            <person name="Dong W.G."/>
            <person name="Song S."/>
            <person name="Jin D.C."/>
            <person name="Guo X.G."/>
            <person name="Shao R."/>
        </authorList>
    </citation>
    <scope>NUCLEOTIDE SEQUENCE</scope>
    <source>
        <strain evidence="15">301</strain>
    </source>
</reference>
<dbReference type="InterPro" id="IPR001694">
    <property type="entry name" value="NADH_UbQ_OxRdtase_su1/FPO"/>
</dbReference>
<evidence type="ECO:0000256" key="1">
    <source>
        <dbReference type="ARBA" id="ARBA00003257"/>
    </source>
</evidence>
<comment type="subcellular location">
    <subcellularLocation>
        <location evidence="2 12">Mitochondrion inner membrane</location>
        <topology evidence="2 12">Multi-pass membrane protein</topology>
    </subcellularLocation>
</comment>
<comment type="function">
    <text evidence="1">Core subunit of the mitochondrial membrane respiratory chain NADH dehydrogenase (Complex I) that is believed to belong to the minimal assembly required for catalysis. Complex I functions in the transfer of electrons from NADH to the respiratory chain. The immediate electron acceptor for the enzyme is believed to be ubiquinone.</text>
</comment>
<evidence type="ECO:0000256" key="6">
    <source>
        <dbReference type="ARBA" id="ARBA00022692"/>
    </source>
</evidence>